<dbReference type="Proteomes" id="UP000236754">
    <property type="component" value="Unassembled WGS sequence"/>
</dbReference>
<sequence>MLTPADARVAASPAQRRMWFLDQLTPGDPAYHMFLVDRLRGPLDAAALGAAVDAVVARHEILRTRFPAPDGQPCQEVLPPAPVPIDRVDLTGAPPETREEHAREAVAVRTNAPFDLAAAPPLRVALIRLGDEDHVLCLVLHHMVADGWSLYVWRRELAAHYAARLRGEPPELPELPLQYAEVAHATAATEHLAYWTEQLDGVPALDLPTDRPRPAAADSAAGVHAFRLDQQAAAGIKALARQCRATPFMVLFAVCHTLLNHLGGQPDFCLGSPVAARDRVELEPMIGPLAGILVLRPEPGGDPAFSELVRRVRKVALGAFTHGPAPLEHLVDALDLPRDLSRNPLYQAVFALHTTAGGYGDDVGLAGTVATPFPHGCHRAKVDLSLEMWPQPDGYHCELTYRTDLFDAGTAEHLARWFTRLLAAVVADPQARLSALWPSPASTPEVAAEPGAASVTVPDATVADLVRRQARRRPDAIAVECGDTRISYAGLVALAERVAAGLLAEGVGTGDVVAVRLSRSAQAVGALLGVMLAGAAYLPIDPDYPDARITYVREDSGARAELTDDWLRRLGGSRGSADAGDAGDAGDAAYLIYTSGSSGRPKGVVVPHRALSHLLAALGGLLDTGPRDVWLAATSLSFDISALELFLPLVNGGRVVVADGATVRDGGALARLVAARGVTHVQATPSGWRNLLDGGVEAAALTALAGGEALPLALATELRARVARLLNVYGPTETTIWSTAWEVPHDPVHVSLGRPLLDTRLTVVDGELLIGGAGLANGYHARPELTAERFVRDADGTRWYRTGDRVRRRPDGELEYLGRLDDQVKVRGHRVEPGEIEAALEALPSVRRAVVAVREERLVAYVVGSADGVLARLSTVLPGYLVPDTVRELDALPLTPNGKVDRRALPAPGRVRSRGGPPRTDAERRVAAVFAEVLDLEAVGADDDFFALGGHSLLATRVAARLGAIPVRTLFTHPTVSALASALGGHTDDAGGPRPRGDRPPPLSPAQERLWFLHRLDPDDASYTMYLVRRLLGPLDTTALTNACTGLVSRHEALRTRFPDDDGRPVAVVEPPSPVRVEHLVAAGTEEARQLVAERVNAALDLAGAPPVRFTLIRTGAQEHVLCVVLDHIVADGWSLTTLLAELSALYRGDLLPPLPVQHGDIALWQRERDNGAALAYWREQLADPPELDLPRDGGTGSGSGPGPRGEESGSGPRGGNSGPDLPGAFQTRQVPADLADALDRVSRDAGVTPFMTLLAAYQLLLARHTGQRDLLVGSATAGRDRVEAEPVIGYLSNTVVLRATLRAGDTFTDLLHRTRDTVLEAMAHQQLPFEELLTELGVRRDVGRTPLFRTMAILHSQDDTDQATFGDLRLEPFDSGYRQAKFDLLLEAWRRPEGLLLAFAHDTGRISDRSAAALADRFVTLLAGIAATPSAALAALPVLTAGDHTHLAALAGTGGPAPATTVPALIAASVHAHPDATALICGGTEISYAELDRRAGMLAAALRRGGVRRGSVVGVCLPRSVDAVVALLAVWRAGAAYLPLDPELPPARRAHLVADSAAALVVDERYRPADGPAPAVEVTPGDAAYVIYTSGSTGTPKGVVVEHGSLAARVVWMRDAYELTGADRVVQFASVSFDTHAEEIYPALAAGAAVVLLPGGGTRLPELLAARRDITVLDLPTAYFHRLADMADEVPWPDGLRLVVIGGEQVRAAAVAGWRAHFGGAVRLLNTYGPTETTIVATAGELHDDVHIGRPIAATTAWVLDEDGGLAPPGAPGELAVGGAGVARGYLGRPELTAGRFTADPWGPPGARLYRTGDRVRWRPDGRLEFLGRVDDQFKVRGFRVEPGEVEAALLTHPAVTAATVTTDGESLAAYVVAAGDPPGPAELRSHVAELLPAHLVPTAVVHLAELPLTVSGKVDRSRLPAPQPVRSGPGTPPRTDTERAIAAVWAELLDAEQLGVDDDFFDLGGHSLLAVRAATRTGRALGRPVAVMDLFQHPTVRWLAAFTAGPAVAERGLLHRLTPPRAVATSFVCVPYGGAGAIVYQPLADALPADCALWSVAIPGHDAGLAEERQPFAEVAARCTAEILATVRGPLVLYGHSGIGTALAVEIARLLEAAGRTVDAVHLGAAFPFGRPGGRRFARLPRLDALRGDRTYANWLTSMGVDLHDIGPEQARRIVRTMRLDTEAAEEYFTALFDDPGPRLRAPVVAVAGDRDPATEYYQERFREWHLLSDSAGVVVLDEAGHFFPRHRAEELAAVLTRVHPAVLARTRPAAAADGPAPSGEHWRLHATSRSATPVAPPGPRPSMRRFLAVAGGQLVSLTGSVLTQFALPLWIYRTTGSLAQFALFAVVGLVPGLLVAPLAGAVVDRSSRRAVMLWGDGAAGCVQLLLGVLLWTGHLAVWHLYPALALLSAALTFQRVAYTSAVPQLVPKRFLGHANGIVQLAGGSAQLAGPLAAAGLMAAIGLRGVLAIDVATYACAVLVTLAVRFPRTMAWRRREPVLTEIRAGFAYSWRHPGFRRMLVFFACLNVFLSPLFLMTQPLVLAFGTIGDLGVMSFVGGLGVVLGATVMVAWGGPRRRRMRAVLLCALALAVCAEATGVRPSLPVIGAGVFGMGLCLTLLNGIYNTIVQVKVPQRFHGRVLALNTLVAWSTLPIGFGLVAPYGGRLLEPLLRHGGALAPTVGRLIGTGPGRGIGFLYLLLGAAIVAVAAVALRSRLAGFDEEVPDAAPDDLVGLEALARSSDPPH</sequence>
<dbReference type="InterPro" id="IPR009081">
    <property type="entry name" value="PP-bd_ACP"/>
</dbReference>
<dbReference type="RefSeq" id="WP_103888416.1">
    <property type="nucleotide sequence ID" value="NZ_FNVU01000012.1"/>
</dbReference>
<dbReference type="CDD" id="cd19531">
    <property type="entry name" value="LCL_NRPS-like"/>
    <property type="match status" value="2"/>
</dbReference>
<dbReference type="InterPro" id="IPR036259">
    <property type="entry name" value="MFS_trans_sf"/>
</dbReference>
<protein>
    <submittedName>
        <fullName evidence="8">Amino acid adenylation domain-containing protein</fullName>
    </submittedName>
</protein>
<dbReference type="GO" id="GO:0003824">
    <property type="term" value="F:catalytic activity"/>
    <property type="evidence" value="ECO:0007669"/>
    <property type="project" value="InterPro"/>
</dbReference>
<dbReference type="OrthoDB" id="2472181at2"/>
<dbReference type="CDD" id="cd05930">
    <property type="entry name" value="A_NRPS"/>
    <property type="match status" value="2"/>
</dbReference>
<keyword evidence="9" id="KW-1185">Reference proteome</keyword>
<evidence type="ECO:0000313" key="9">
    <source>
        <dbReference type="Proteomes" id="UP000236754"/>
    </source>
</evidence>
<dbReference type="InterPro" id="IPR001031">
    <property type="entry name" value="Thioesterase"/>
</dbReference>
<dbReference type="InterPro" id="IPR023213">
    <property type="entry name" value="CAT-like_dom_sf"/>
</dbReference>
<feature type="transmembrane region" description="Helical" evidence="6">
    <location>
        <begin position="2640"/>
        <end position="2662"/>
    </location>
</feature>
<evidence type="ECO:0000256" key="4">
    <source>
        <dbReference type="ARBA" id="ARBA00022553"/>
    </source>
</evidence>
<dbReference type="PANTHER" id="PTHR45527:SF1">
    <property type="entry name" value="FATTY ACID SYNTHASE"/>
    <property type="match status" value="1"/>
</dbReference>
<dbReference type="GO" id="GO:0017000">
    <property type="term" value="P:antibiotic biosynthetic process"/>
    <property type="evidence" value="ECO:0007669"/>
    <property type="project" value="UniProtKB-ARBA"/>
</dbReference>
<keyword evidence="4" id="KW-0597">Phosphoprotein</keyword>
<feature type="transmembrane region" description="Helical" evidence="6">
    <location>
        <begin position="2582"/>
        <end position="2599"/>
    </location>
</feature>
<feature type="transmembrane region" description="Helical" evidence="6">
    <location>
        <begin position="2401"/>
        <end position="2420"/>
    </location>
</feature>
<dbReference type="PANTHER" id="PTHR45527">
    <property type="entry name" value="NONRIBOSOMAL PEPTIDE SYNTHETASE"/>
    <property type="match status" value="1"/>
</dbReference>
<dbReference type="PROSITE" id="PS50075">
    <property type="entry name" value="CARRIER"/>
    <property type="match status" value="2"/>
</dbReference>
<dbReference type="SUPFAM" id="SSF103473">
    <property type="entry name" value="MFS general substrate transporter"/>
    <property type="match status" value="1"/>
</dbReference>
<feature type="region of interest" description="Disordered" evidence="5">
    <location>
        <begin position="1185"/>
        <end position="1227"/>
    </location>
</feature>
<dbReference type="InterPro" id="IPR045851">
    <property type="entry name" value="AMP-bd_C_sf"/>
</dbReference>
<dbReference type="SUPFAM" id="SSF52777">
    <property type="entry name" value="CoA-dependent acyltransferases"/>
    <property type="match status" value="4"/>
</dbReference>
<feature type="domain" description="Carrier" evidence="7">
    <location>
        <begin position="917"/>
        <end position="987"/>
    </location>
</feature>
<dbReference type="InterPro" id="IPR006162">
    <property type="entry name" value="Ppantetheine_attach_site"/>
</dbReference>
<evidence type="ECO:0000259" key="7">
    <source>
        <dbReference type="PROSITE" id="PS50075"/>
    </source>
</evidence>
<dbReference type="Gene3D" id="3.30.300.30">
    <property type="match status" value="2"/>
</dbReference>
<dbReference type="GO" id="GO:0022857">
    <property type="term" value="F:transmembrane transporter activity"/>
    <property type="evidence" value="ECO:0007669"/>
    <property type="project" value="InterPro"/>
</dbReference>
<feature type="compositionally biased region" description="Gly residues" evidence="5">
    <location>
        <begin position="1194"/>
        <end position="1204"/>
    </location>
</feature>
<accession>A0A1H6D6E2</accession>
<dbReference type="Pfam" id="PF07690">
    <property type="entry name" value="MFS_1"/>
    <property type="match status" value="1"/>
</dbReference>
<evidence type="ECO:0000256" key="1">
    <source>
        <dbReference type="ARBA" id="ARBA00001957"/>
    </source>
</evidence>
<dbReference type="Pfam" id="PF00975">
    <property type="entry name" value="Thioesterase"/>
    <property type="match status" value="1"/>
</dbReference>
<dbReference type="CDD" id="cd06173">
    <property type="entry name" value="MFS_MefA_like"/>
    <property type="match status" value="1"/>
</dbReference>
<dbReference type="Gene3D" id="1.20.1250.20">
    <property type="entry name" value="MFS general substrate transporter like domains"/>
    <property type="match status" value="1"/>
</dbReference>
<dbReference type="Gene3D" id="1.10.1200.10">
    <property type="entry name" value="ACP-like"/>
    <property type="match status" value="2"/>
</dbReference>
<feature type="transmembrane region" description="Helical" evidence="6">
    <location>
        <begin position="2440"/>
        <end position="2463"/>
    </location>
</feature>
<evidence type="ECO:0000256" key="6">
    <source>
        <dbReference type="SAM" id="Phobius"/>
    </source>
</evidence>
<dbReference type="GO" id="GO:0044550">
    <property type="term" value="P:secondary metabolite biosynthetic process"/>
    <property type="evidence" value="ECO:0007669"/>
    <property type="project" value="TreeGrafter"/>
</dbReference>
<evidence type="ECO:0000256" key="5">
    <source>
        <dbReference type="SAM" id="MobiDB-lite"/>
    </source>
</evidence>
<dbReference type="GO" id="GO:0008610">
    <property type="term" value="P:lipid biosynthetic process"/>
    <property type="evidence" value="ECO:0007669"/>
    <property type="project" value="UniProtKB-ARBA"/>
</dbReference>
<dbReference type="GO" id="GO:0072330">
    <property type="term" value="P:monocarboxylic acid biosynthetic process"/>
    <property type="evidence" value="ECO:0007669"/>
    <property type="project" value="UniProtKB-ARBA"/>
</dbReference>
<keyword evidence="6" id="KW-0472">Membrane</keyword>
<evidence type="ECO:0000256" key="3">
    <source>
        <dbReference type="ARBA" id="ARBA00022450"/>
    </source>
</evidence>
<dbReference type="EMBL" id="FNVU01000012">
    <property type="protein sequence ID" value="SEG80939.1"/>
    <property type="molecule type" value="Genomic_DNA"/>
</dbReference>
<feature type="transmembrane region" description="Helical" evidence="6">
    <location>
        <begin position="2605"/>
        <end position="2628"/>
    </location>
</feature>
<proteinExistence type="inferred from homology"/>
<name>A0A1H6D6E2_9ACTN</name>
<feature type="compositionally biased region" description="Basic and acidic residues" evidence="5">
    <location>
        <begin position="986"/>
        <end position="999"/>
    </location>
</feature>
<evidence type="ECO:0000313" key="8">
    <source>
        <dbReference type="EMBL" id="SEG80939.1"/>
    </source>
</evidence>
<feature type="region of interest" description="Disordered" evidence="5">
    <location>
        <begin position="900"/>
        <end position="920"/>
    </location>
</feature>
<dbReference type="PROSITE" id="PS00012">
    <property type="entry name" value="PHOSPHOPANTETHEINE"/>
    <property type="match status" value="1"/>
</dbReference>
<gene>
    <name evidence="8" type="ORF">SAMN05216223_112129</name>
</gene>
<feature type="transmembrane region" description="Helical" evidence="6">
    <location>
        <begin position="2341"/>
        <end position="2362"/>
    </location>
</feature>
<evidence type="ECO:0000256" key="2">
    <source>
        <dbReference type="ARBA" id="ARBA00006432"/>
    </source>
</evidence>
<feature type="domain" description="Carrier" evidence="7">
    <location>
        <begin position="1934"/>
        <end position="2009"/>
    </location>
</feature>
<dbReference type="InterPro" id="IPR011701">
    <property type="entry name" value="MFS"/>
</dbReference>
<organism evidence="8 9">
    <name type="scientific">Actinacidiphila yanglinensis</name>
    <dbReference type="NCBI Taxonomy" id="310779"/>
    <lineage>
        <taxon>Bacteria</taxon>
        <taxon>Bacillati</taxon>
        <taxon>Actinomycetota</taxon>
        <taxon>Actinomycetes</taxon>
        <taxon>Kitasatosporales</taxon>
        <taxon>Streptomycetaceae</taxon>
        <taxon>Actinacidiphila</taxon>
    </lineage>
</organism>
<dbReference type="GO" id="GO:0031177">
    <property type="term" value="F:phosphopantetheine binding"/>
    <property type="evidence" value="ECO:0007669"/>
    <property type="project" value="InterPro"/>
</dbReference>
<dbReference type="GO" id="GO:0043041">
    <property type="term" value="P:amino acid activation for nonribosomal peptide biosynthetic process"/>
    <property type="evidence" value="ECO:0007669"/>
    <property type="project" value="TreeGrafter"/>
</dbReference>
<dbReference type="InterPro" id="IPR020802">
    <property type="entry name" value="TesA-like"/>
</dbReference>
<dbReference type="InterPro" id="IPR000873">
    <property type="entry name" value="AMP-dep_synth/lig_dom"/>
</dbReference>
<dbReference type="FunFam" id="1.10.1200.10:FF:000016">
    <property type="entry name" value="Non-ribosomal peptide synthase"/>
    <property type="match status" value="1"/>
</dbReference>
<dbReference type="InterPro" id="IPR020845">
    <property type="entry name" value="AMP-binding_CS"/>
</dbReference>
<feature type="transmembrane region" description="Helical" evidence="6">
    <location>
        <begin position="2521"/>
        <end position="2545"/>
    </location>
</feature>
<comment type="similarity">
    <text evidence="2">Belongs to the ATP-dependent AMP-binding enzyme family.</text>
</comment>
<dbReference type="Pfam" id="PF00668">
    <property type="entry name" value="Condensation"/>
    <property type="match status" value="2"/>
</dbReference>
<keyword evidence="6" id="KW-0812">Transmembrane</keyword>
<dbReference type="InterPro" id="IPR036736">
    <property type="entry name" value="ACP-like_sf"/>
</dbReference>
<feature type="region of interest" description="Disordered" evidence="5">
    <location>
        <begin position="1917"/>
        <end position="1938"/>
    </location>
</feature>
<dbReference type="Gene3D" id="3.30.559.10">
    <property type="entry name" value="Chloramphenicol acetyltransferase-like domain"/>
    <property type="match status" value="2"/>
</dbReference>
<dbReference type="Gene3D" id="3.30.559.30">
    <property type="entry name" value="Nonribosomal peptide synthetase, condensation domain"/>
    <property type="match status" value="2"/>
</dbReference>
<dbReference type="PROSITE" id="PS00455">
    <property type="entry name" value="AMP_BINDING"/>
    <property type="match status" value="2"/>
</dbReference>
<dbReference type="InterPro" id="IPR025110">
    <property type="entry name" value="AMP-bd_C"/>
</dbReference>
<dbReference type="Pfam" id="PF00501">
    <property type="entry name" value="AMP-binding"/>
    <property type="match status" value="3"/>
</dbReference>
<reference evidence="8 9" key="1">
    <citation type="submission" date="2016-10" db="EMBL/GenBank/DDBJ databases">
        <authorList>
            <person name="de Groot N.N."/>
        </authorList>
    </citation>
    <scope>NUCLEOTIDE SEQUENCE [LARGE SCALE GENOMIC DNA]</scope>
    <source>
        <strain evidence="8 9">CGMCC 4.2023</strain>
    </source>
</reference>
<keyword evidence="3" id="KW-0596">Phosphopantetheine</keyword>
<dbReference type="SUPFAM" id="SSF53474">
    <property type="entry name" value="alpha/beta-Hydrolases"/>
    <property type="match status" value="1"/>
</dbReference>
<dbReference type="SUPFAM" id="SSF47336">
    <property type="entry name" value="ACP-like"/>
    <property type="match status" value="2"/>
</dbReference>
<comment type="cofactor">
    <cofactor evidence="1">
        <name>pantetheine 4'-phosphate</name>
        <dbReference type="ChEBI" id="CHEBI:47942"/>
    </cofactor>
</comment>
<keyword evidence="6" id="KW-1133">Transmembrane helix</keyword>
<feature type="transmembrane region" description="Helical" evidence="6">
    <location>
        <begin position="2693"/>
        <end position="2712"/>
    </location>
</feature>
<dbReference type="SMART" id="SM00823">
    <property type="entry name" value="PKS_PP"/>
    <property type="match status" value="2"/>
</dbReference>
<dbReference type="InterPro" id="IPR029058">
    <property type="entry name" value="AB_hydrolase_fold"/>
</dbReference>
<dbReference type="Gene3D" id="3.40.50.12780">
    <property type="entry name" value="N-terminal domain of ligase-like"/>
    <property type="match status" value="2"/>
</dbReference>
<dbReference type="InterPro" id="IPR020806">
    <property type="entry name" value="PKS_PP-bd"/>
</dbReference>
<feature type="transmembrane region" description="Helical" evidence="6">
    <location>
        <begin position="2374"/>
        <end position="2395"/>
    </location>
</feature>
<dbReference type="SUPFAM" id="SSF56801">
    <property type="entry name" value="Acetyl-CoA synthetase-like"/>
    <property type="match status" value="2"/>
</dbReference>
<dbReference type="Gene3D" id="3.40.50.1820">
    <property type="entry name" value="alpha/beta hydrolase"/>
    <property type="match status" value="1"/>
</dbReference>
<dbReference type="NCBIfam" id="TIGR01733">
    <property type="entry name" value="AA-adenyl-dom"/>
    <property type="match status" value="2"/>
</dbReference>
<feature type="compositionally biased region" description="Low complexity" evidence="5">
    <location>
        <begin position="906"/>
        <end position="919"/>
    </location>
</feature>
<dbReference type="SMART" id="SM00824">
    <property type="entry name" value="PKS_TE"/>
    <property type="match status" value="1"/>
</dbReference>
<dbReference type="InterPro" id="IPR042099">
    <property type="entry name" value="ANL_N_sf"/>
</dbReference>
<dbReference type="InterPro" id="IPR010071">
    <property type="entry name" value="AA_adenyl_dom"/>
</dbReference>
<dbReference type="Pfam" id="PF00550">
    <property type="entry name" value="PP-binding"/>
    <property type="match status" value="2"/>
</dbReference>
<dbReference type="GO" id="GO:0005829">
    <property type="term" value="C:cytosol"/>
    <property type="evidence" value="ECO:0007669"/>
    <property type="project" value="TreeGrafter"/>
</dbReference>
<dbReference type="InterPro" id="IPR001242">
    <property type="entry name" value="Condensation_dom"/>
</dbReference>
<feature type="transmembrane region" description="Helical" evidence="6">
    <location>
        <begin position="2551"/>
        <end position="2570"/>
    </location>
</feature>
<dbReference type="Pfam" id="PF13193">
    <property type="entry name" value="AMP-binding_C"/>
    <property type="match status" value="2"/>
</dbReference>
<feature type="region of interest" description="Disordered" evidence="5">
    <location>
        <begin position="982"/>
        <end position="1005"/>
    </location>
</feature>
<feature type="transmembrane region" description="Helical" evidence="6">
    <location>
        <begin position="2469"/>
        <end position="2488"/>
    </location>
</feature>